<feature type="transmembrane region" description="Helical" evidence="8">
    <location>
        <begin position="138"/>
        <end position="163"/>
    </location>
</feature>
<dbReference type="SUPFAM" id="SSF161098">
    <property type="entry name" value="MetI-like"/>
    <property type="match status" value="1"/>
</dbReference>
<comment type="caution">
    <text evidence="10">The sequence shown here is derived from an EMBL/GenBank/DDBJ whole genome shotgun (WGS) entry which is preliminary data.</text>
</comment>
<evidence type="ECO:0000256" key="5">
    <source>
        <dbReference type="ARBA" id="ARBA00022692"/>
    </source>
</evidence>
<reference evidence="10 13" key="1">
    <citation type="submission" date="2018-11" db="EMBL/GenBank/DDBJ databases">
        <title>The genome of Variovorax sp T529.</title>
        <authorList>
            <person name="Gao J."/>
        </authorList>
    </citation>
    <scope>NUCLEOTIDE SEQUENCE [LARGE SCALE GENOMIC DNA]</scope>
    <source>
        <strain evidence="10 13">T529</strain>
    </source>
</reference>
<feature type="domain" description="ABC transmembrane type-1" evidence="9">
    <location>
        <begin position="16"/>
        <end position="204"/>
    </location>
</feature>
<gene>
    <name evidence="10" type="ORF">EH244_25445</name>
    <name evidence="11" type="ORF">EJO66_27335</name>
</gene>
<dbReference type="Pfam" id="PF00528">
    <property type="entry name" value="BPD_transp_1"/>
    <property type="match status" value="1"/>
</dbReference>
<evidence type="ECO:0000256" key="8">
    <source>
        <dbReference type="RuleBase" id="RU363032"/>
    </source>
</evidence>
<keyword evidence="12" id="KW-1185">Reference proteome</keyword>
<evidence type="ECO:0000313" key="13">
    <source>
        <dbReference type="Proteomes" id="UP000271590"/>
    </source>
</evidence>
<feature type="transmembrane region" description="Helical" evidence="8">
    <location>
        <begin position="85"/>
        <end position="104"/>
    </location>
</feature>
<dbReference type="PANTHER" id="PTHR30614:SF34">
    <property type="entry name" value="BLR6398 PROTEIN"/>
    <property type="match status" value="1"/>
</dbReference>
<dbReference type="PROSITE" id="PS50928">
    <property type="entry name" value="ABC_TM1"/>
    <property type="match status" value="1"/>
</dbReference>
<reference evidence="11 12" key="2">
    <citation type="submission" date="2018-12" db="EMBL/GenBank/DDBJ databases">
        <title>The genome sequences of strain 502.</title>
        <authorList>
            <person name="Gao J."/>
            <person name="Sun J."/>
        </authorList>
    </citation>
    <scope>NUCLEOTIDE SEQUENCE [LARGE SCALE GENOMIC DNA]</scope>
    <source>
        <strain evidence="11 12">502</strain>
    </source>
</reference>
<name>A0A3P3ECK2_9BURK</name>
<evidence type="ECO:0000256" key="2">
    <source>
        <dbReference type="ARBA" id="ARBA00010072"/>
    </source>
</evidence>
<dbReference type="RefSeq" id="WP_124961092.1">
    <property type="nucleotide sequence ID" value="NZ_CBFHCE010000022.1"/>
</dbReference>
<sequence length="217" mass="23449">MRTFGFPEFLFILEAAKWTLALSAIAFVGGAILGLAIALMRTSESAWARGVSTTFIQIFQGTPLLLQLFLVFFGAPVLGLDINPWVAAGVALILNSAAFLGEIWRGCIEAIPRGQWEAAQALNLKYAARMRDVVLPQALKIALAPTVGYVVQIIKGTSLAAIIGFVEVTRAGQIVNNATFQPLVVFSVVAAIYFAICWPLSLLAARMERKRARALAR</sequence>
<feature type="transmembrane region" description="Helical" evidence="8">
    <location>
        <begin position="20"/>
        <end position="40"/>
    </location>
</feature>
<feature type="transmembrane region" description="Helical" evidence="8">
    <location>
        <begin position="183"/>
        <end position="205"/>
    </location>
</feature>
<comment type="subcellular location">
    <subcellularLocation>
        <location evidence="1">Cell inner membrane</location>
        <topology evidence="1">Multi-pass membrane protein</topology>
    </subcellularLocation>
    <subcellularLocation>
        <location evidence="8">Cell membrane</location>
        <topology evidence="8">Multi-pass membrane protein</topology>
    </subcellularLocation>
</comment>
<dbReference type="InterPro" id="IPR010065">
    <property type="entry name" value="AA_ABC_transptr_permease_3TM"/>
</dbReference>
<dbReference type="GO" id="GO:0022857">
    <property type="term" value="F:transmembrane transporter activity"/>
    <property type="evidence" value="ECO:0007669"/>
    <property type="project" value="InterPro"/>
</dbReference>
<evidence type="ECO:0000313" key="10">
    <source>
        <dbReference type="EMBL" id="RRH83402.1"/>
    </source>
</evidence>
<dbReference type="GO" id="GO:0043190">
    <property type="term" value="C:ATP-binding cassette (ABC) transporter complex"/>
    <property type="evidence" value="ECO:0007669"/>
    <property type="project" value="InterPro"/>
</dbReference>
<dbReference type="InterPro" id="IPR000515">
    <property type="entry name" value="MetI-like"/>
</dbReference>
<evidence type="ECO:0000313" key="12">
    <source>
        <dbReference type="Proteomes" id="UP000271137"/>
    </source>
</evidence>
<evidence type="ECO:0000256" key="6">
    <source>
        <dbReference type="ARBA" id="ARBA00022989"/>
    </source>
</evidence>
<protein>
    <submittedName>
        <fullName evidence="10">Amino acid ABC transporter permease</fullName>
    </submittedName>
</protein>
<evidence type="ECO:0000313" key="11">
    <source>
        <dbReference type="EMBL" id="RSZ30067.1"/>
    </source>
</evidence>
<dbReference type="InterPro" id="IPR043429">
    <property type="entry name" value="ArtM/GltK/GlnP/TcyL/YhdX-like"/>
</dbReference>
<proteinExistence type="inferred from homology"/>
<evidence type="ECO:0000256" key="7">
    <source>
        <dbReference type="ARBA" id="ARBA00023136"/>
    </source>
</evidence>
<keyword evidence="5 8" id="KW-0812">Transmembrane</keyword>
<dbReference type="CDD" id="cd06261">
    <property type="entry name" value="TM_PBP2"/>
    <property type="match status" value="1"/>
</dbReference>
<comment type="similarity">
    <text evidence="2">Belongs to the binding-protein-dependent transport system permease family. HisMQ subfamily.</text>
</comment>
<dbReference type="EMBL" id="RXFQ01000021">
    <property type="protein sequence ID" value="RSZ30067.1"/>
    <property type="molecule type" value="Genomic_DNA"/>
</dbReference>
<dbReference type="Proteomes" id="UP000271590">
    <property type="component" value="Unassembled WGS sequence"/>
</dbReference>
<accession>A0A3P3ECK2</accession>
<dbReference type="EMBL" id="RQXU01000021">
    <property type="protein sequence ID" value="RRH83402.1"/>
    <property type="molecule type" value="Genomic_DNA"/>
</dbReference>
<keyword evidence="4" id="KW-1003">Cell membrane</keyword>
<evidence type="ECO:0000256" key="3">
    <source>
        <dbReference type="ARBA" id="ARBA00022448"/>
    </source>
</evidence>
<organism evidence="10 13">
    <name type="scientific">Variovorax beijingensis</name>
    <dbReference type="NCBI Taxonomy" id="2496117"/>
    <lineage>
        <taxon>Bacteria</taxon>
        <taxon>Pseudomonadati</taxon>
        <taxon>Pseudomonadota</taxon>
        <taxon>Betaproteobacteria</taxon>
        <taxon>Burkholderiales</taxon>
        <taxon>Comamonadaceae</taxon>
        <taxon>Variovorax</taxon>
    </lineage>
</organism>
<dbReference type="NCBIfam" id="TIGR01726">
    <property type="entry name" value="HEQRo_perm_3TM"/>
    <property type="match status" value="1"/>
</dbReference>
<dbReference type="AlphaFoldDB" id="A0A3P3ECK2"/>
<feature type="transmembrane region" description="Helical" evidence="8">
    <location>
        <begin position="61"/>
        <end position="79"/>
    </location>
</feature>
<dbReference type="Gene3D" id="1.10.3720.10">
    <property type="entry name" value="MetI-like"/>
    <property type="match status" value="1"/>
</dbReference>
<keyword evidence="7 8" id="KW-0472">Membrane</keyword>
<dbReference type="GO" id="GO:0006865">
    <property type="term" value="P:amino acid transport"/>
    <property type="evidence" value="ECO:0007669"/>
    <property type="project" value="TreeGrafter"/>
</dbReference>
<keyword evidence="3 8" id="KW-0813">Transport</keyword>
<evidence type="ECO:0000259" key="9">
    <source>
        <dbReference type="PROSITE" id="PS50928"/>
    </source>
</evidence>
<dbReference type="PANTHER" id="PTHR30614">
    <property type="entry name" value="MEMBRANE COMPONENT OF AMINO ACID ABC TRANSPORTER"/>
    <property type="match status" value="1"/>
</dbReference>
<dbReference type="Proteomes" id="UP000271137">
    <property type="component" value="Unassembled WGS sequence"/>
</dbReference>
<evidence type="ECO:0000256" key="4">
    <source>
        <dbReference type="ARBA" id="ARBA00022475"/>
    </source>
</evidence>
<dbReference type="InterPro" id="IPR035906">
    <property type="entry name" value="MetI-like_sf"/>
</dbReference>
<keyword evidence="6 8" id="KW-1133">Transmembrane helix</keyword>
<evidence type="ECO:0000256" key="1">
    <source>
        <dbReference type="ARBA" id="ARBA00004429"/>
    </source>
</evidence>